<evidence type="ECO:0000259" key="4">
    <source>
        <dbReference type="PROSITE" id="PS01124"/>
    </source>
</evidence>
<dbReference type="InterPro" id="IPR020449">
    <property type="entry name" value="Tscrpt_reg_AraC-type_HTH"/>
</dbReference>
<dbReference type="Proteomes" id="UP000242815">
    <property type="component" value="Unassembled WGS sequence"/>
</dbReference>
<reference evidence="5 6" key="1">
    <citation type="submission" date="2016-10" db="EMBL/GenBank/DDBJ databases">
        <authorList>
            <person name="de Groot N.N."/>
        </authorList>
    </citation>
    <scope>NUCLEOTIDE SEQUENCE [LARGE SCALE GENOMIC DNA]</scope>
    <source>
        <strain evidence="5 6">JCM 18415</strain>
    </source>
</reference>
<dbReference type="InterPro" id="IPR047264">
    <property type="entry name" value="Cupin_HpaA-like_N"/>
</dbReference>
<protein>
    <submittedName>
        <fullName evidence="5">AraC family transcriptional regulator, transcriptional activator of pobA</fullName>
    </submittedName>
</protein>
<dbReference type="CDD" id="cd06999">
    <property type="entry name" value="cupin_HpaA-like_N"/>
    <property type="match status" value="1"/>
</dbReference>
<dbReference type="InterPro" id="IPR009057">
    <property type="entry name" value="Homeodomain-like_sf"/>
</dbReference>
<dbReference type="Gene3D" id="1.10.10.60">
    <property type="entry name" value="Homeodomain-like"/>
    <property type="match status" value="1"/>
</dbReference>
<accession>A0A1I6BNB2</accession>
<name>A0A1I6BNB2_9GAMM</name>
<keyword evidence="2" id="KW-0238">DNA-binding</keyword>
<organism evidence="5 6">
    <name type="scientific">Halopseudomonas formosensis</name>
    <dbReference type="NCBI Taxonomy" id="1002526"/>
    <lineage>
        <taxon>Bacteria</taxon>
        <taxon>Pseudomonadati</taxon>
        <taxon>Pseudomonadota</taxon>
        <taxon>Gammaproteobacteria</taxon>
        <taxon>Pseudomonadales</taxon>
        <taxon>Pseudomonadaceae</taxon>
        <taxon>Halopseudomonas</taxon>
    </lineage>
</organism>
<dbReference type="PRINTS" id="PR00032">
    <property type="entry name" value="HTHARAC"/>
</dbReference>
<dbReference type="RefSeq" id="WP_090538731.1">
    <property type="nucleotide sequence ID" value="NZ_FOYD01000005.1"/>
</dbReference>
<dbReference type="AlphaFoldDB" id="A0A1I6BNB2"/>
<evidence type="ECO:0000256" key="3">
    <source>
        <dbReference type="ARBA" id="ARBA00023163"/>
    </source>
</evidence>
<dbReference type="GO" id="GO:0003700">
    <property type="term" value="F:DNA-binding transcription factor activity"/>
    <property type="evidence" value="ECO:0007669"/>
    <property type="project" value="InterPro"/>
</dbReference>
<evidence type="ECO:0000313" key="6">
    <source>
        <dbReference type="Proteomes" id="UP000242815"/>
    </source>
</evidence>
<evidence type="ECO:0000256" key="2">
    <source>
        <dbReference type="ARBA" id="ARBA00023125"/>
    </source>
</evidence>
<evidence type="ECO:0000256" key="1">
    <source>
        <dbReference type="ARBA" id="ARBA00023015"/>
    </source>
</evidence>
<dbReference type="InterPro" id="IPR014710">
    <property type="entry name" value="RmlC-like_jellyroll"/>
</dbReference>
<feature type="domain" description="HTH araC/xylS-type" evidence="4">
    <location>
        <begin position="188"/>
        <end position="286"/>
    </location>
</feature>
<dbReference type="SUPFAM" id="SSF51182">
    <property type="entry name" value="RmlC-like cupins"/>
    <property type="match status" value="1"/>
</dbReference>
<keyword evidence="1" id="KW-0805">Transcription regulation</keyword>
<dbReference type="OrthoDB" id="9814125at2"/>
<evidence type="ECO:0000313" key="5">
    <source>
        <dbReference type="EMBL" id="SFQ82413.1"/>
    </source>
</evidence>
<proteinExistence type="predicted"/>
<dbReference type="SUPFAM" id="SSF46689">
    <property type="entry name" value="Homeodomain-like"/>
    <property type="match status" value="1"/>
</dbReference>
<dbReference type="Pfam" id="PF12833">
    <property type="entry name" value="HTH_18"/>
    <property type="match status" value="1"/>
</dbReference>
<dbReference type="InterPro" id="IPR011051">
    <property type="entry name" value="RmlC_Cupin_sf"/>
</dbReference>
<dbReference type="SMART" id="SM00342">
    <property type="entry name" value="HTH_ARAC"/>
    <property type="match status" value="1"/>
</dbReference>
<keyword evidence="3" id="KW-0804">Transcription</keyword>
<dbReference type="InterPro" id="IPR018060">
    <property type="entry name" value="HTH_AraC"/>
</dbReference>
<dbReference type="PANTHER" id="PTHR43280:SF32">
    <property type="entry name" value="TRANSCRIPTIONAL REGULATORY PROTEIN"/>
    <property type="match status" value="1"/>
</dbReference>
<dbReference type="PANTHER" id="PTHR43280">
    <property type="entry name" value="ARAC-FAMILY TRANSCRIPTIONAL REGULATOR"/>
    <property type="match status" value="1"/>
</dbReference>
<dbReference type="GO" id="GO:0043565">
    <property type="term" value="F:sequence-specific DNA binding"/>
    <property type="evidence" value="ECO:0007669"/>
    <property type="project" value="InterPro"/>
</dbReference>
<dbReference type="STRING" id="1002526.SAMN05216578_10532"/>
<sequence length="296" mass="34372">MNAIKEVPVFKLYGETVNWSAPDLLHMESIAERSVLHDWHIHPHQHADLVQVLYVQHGHATLDIEGRELSFRQPALQVVPPLCVHGFRFAEDVNGFILSLALPLVEDSAQTMGTRLLTSPHCHLLEHDDHLFMTSLFERLWLDYQGREEGRDAMLASLVKVLLIWLHRRERETSGIRSSLDRGEEYVARFLELLEQHFREHWPIERYASQLKISTPHLNSLCRRLCHQSALQVVHQRLVLEAKRCLVYTSMTVSEVSDSLGFTEPAYFSRFFKRYTGVPPREFRLHGGRQGINESR</sequence>
<dbReference type="Gene3D" id="2.60.120.10">
    <property type="entry name" value="Jelly Rolls"/>
    <property type="match status" value="1"/>
</dbReference>
<dbReference type="PROSITE" id="PS01124">
    <property type="entry name" value="HTH_ARAC_FAMILY_2"/>
    <property type="match status" value="1"/>
</dbReference>
<dbReference type="EMBL" id="FOYD01000005">
    <property type="protein sequence ID" value="SFQ82413.1"/>
    <property type="molecule type" value="Genomic_DNA"/>
</dbReference>
<gene>
    <name evidence="5" type="ORF">SAMN05216578_10532</name>
</gene>